<dbReference type="AlphaFoldDB" id="A0A9P6I120"/>
<reference evidence="1" key="1">
    <citation type="submission" date="2020-03" db="EMBL/GenBank/DDBJ databases">
        <authorList>
            <person name="He L."/>
        </authorList>
    </citation>
    <scope>NUCLEOTIDE SEQUENCE</scope>
    <source>
        <strain evidence="1">CkLH20</strain>
    </source>
</reference>
<accession>A0A9P6I120</accession>
<organism evidence="1 2">
    <name type="scientific">Colletotrichum karsti</name>
    <dbReference type="NCBI Taxonomy" id="1095194"/>
    <lineage>
        <taxon>Eukaryota</taxon>
        <taxon>Fungi</taxon>
        <taxon>Dikarya</taxon>
        <taxon>Ascomycota</taxon>
        <taxon>Pezizomycotina</taxon>
        <taxon>Sordariomycetes</taxon>
        <taxon>Hypocreomycetidae</taxon>
        <taxon>Glomerellales</taxon>
        <taxon>Glomerellaceae</taxon>
        <taxon>Colletotrichum</taxon>
        <taxon>Colletotrichum boninense species complex</taxon>
    </lineage>
</organism>
<dbReference type="GeneID" id="62168414"/>
<name>A0A9P6I120_9PEZI</name>
<dbReference type="Proteomes" id="UP000781932">
    <property type="component" value="Unassembled WGS sequence"/>
</dbReference>
<sequence length="67" mass="7880">MFTRRNPKDERLHYIVIHSPTNQPPNAYKSAWKRLTKGLLSSTAKIKHQQSTAMQHYGFPKTLKQSW</sequence>
<keyword evidence="2" id="KW-1185">Reference proteome</keyword>
<dbReference type="RefSeq" id="XP_038739381.1">
    <property type="nucleotide sequence ID" value="XM_038895340.1"/>
</dbReference>
<dbReference type="EMBL" id="JAATWM020000062">
    <property type="protein sequence ID" value="KAF9869920.1"/>
    <property type="molecule type" value="Genomic_DNA"/>
</dbReference>
<gene>
    <name evidence="1" type="ORF">CkaCkLH20_12627</name>
</gene>
<evidence type="ECO:0000313" key="2">
    <source>
        <dbReference type="Proteomes" id="UP000781932"/>
    </source>
</evidence>
<reference evidence="1" key="2">
    <citation type="submission" date="2020-11" db="EMBL/GenBank/DDBJ databases">
        <title>Whole genome sequencing of Colletotrichum sp.</title>
        <authorList>
            <person name="Li H."/>
        </authorList>
    </citation>
    <scope>NUCLEOTIDE SEQUENCE</scope>
    <source>
        <strain evidence="1">CkLH20</strain>
    </source>
</reference>
<evidence type="ECO:0000313" key="1">
    <source>
        <dbReference type="EMBL" id="KAF9869920.1"/>
    </source>
</evidence>
<comment type="caution">
    <text evidence="1">The sequence shown here is derived from an EMBL/GenBank/DDBJ whole genome shotgun (WGS) entry which is preliminary data.</text>
</comment>
<proteinExistence type="predicted"/>
<protein>
    <submittedName>
        <fullName evidence="1">Uncharacterized protein</fullName>
    </submittedName>
</protein>